<keyword evidence="4" id="KW-0408">Iron</keyword>
<feature type="domain" description="Hemerythrin-like" evidence="5">
    <location>
        <begin position="73"/>
        <end position="188"/>
    </location>
</feature>
<evidence type="ECO:0000259" key="5">
    <source>
        <dbReference type="Pfam" id="PF01814"/>
    </source>
</evidence>
<dbReference type="InterPro" id="IPR050669">
    <property type="entry name" value="Hemerythrin"/>
</dbReference>
<dbReference type="NCBIfam" id="TIGR02481">
    <property type="entry name" value="hemeryth_dom"/>
    <property type="match status" value="1"/>
</dbReference>
<name>A0A5M6I9T7_9PROT</name>
<comment type="caution">
    <text evidence="6">The sequence shown here is derived from an EMBL/GenBank/DDBJ whole genome shotgun (WGS) entry which is preliminary data.</text>
</comment>
<evidence type="ECO:0000313" key="6">
    <source>
        <dbReference type="EMBL" id="KAA5605046.1"/>
    </source>
</evidence>
<dbReference type="OrthoDB" id="7305302at2"/>
<dbReference type="InterPro" id="IPR035938">
    <property type="entry name" value="Hemerythrin-like_sf"/>
</dbReference>
<gene>
    <name evidence="6" type="ORF">F1188_13510</name>
</gene>
<dbReference type="PANTHER" id="PTHR37164:SF1">
    <property type="entry name" value="BACTERIOHEMERYTHRIN"/>
    <property type="match status" value="1"/>
</dbReference>
<evidence type="ECO:0000256" key="1">
    <source>
        <dbReference type="ARBA" id="ARBA00010587"/>
    </source>
</evidence>
<reference evidence="6 7" key="1">
    <citation type="submission" date="2019-09" db="EMBL/GenBank/DDBJ databases">
        <title>Genome sequence of Roseospira marina, one of the more divergent members of the non-sulfur purple photosynthetic bacterial family, the Rhodospirillaceae.</title>
        <authorList>
            <person name="Meyer T."/>
            <person name="Kyndt J."/>
        </authorList>
    </citation>
    <scope>NUCLEOTIDE SEQUENCE [LARGE SCALE GENOMIC DNA]</scope>
    <source>
        <strain evidence="6 7">DSM 15113</strain>
    </source>
</reference>
<organism evidence="6 7">
    <name type="scientific">Roseospira marina</name>
    <dbReference type="NCBI Taxonomy" id="140057"/>
    <lineage>
        <taxon>Bacteria</taxon>
        <taxon>Pseudomonadati</taxon>
        <taxon>Pseudomonadota</taxon>
        <taxon>Alphaproteobacteria</taxon>
        <taxon>Rhodospirillales</taxon>
        <taxon>Rhodospirillaceae</taxon>
        <taxon>Roseospira</taxon>
    </lineage>
</organism>
<comment type="similarity">
    <text evidence="1">Belongs to the hemerythrin family.</text>
</comment>
<proteinExistence type="inferred from homology"/>
<dbReference type="Gene3D" id="1.20.120.50">
    <property type="entry name" value="Hemerythrin-like"/>
    <property type="match status" value="1"/>
</dbReference>
<dbReference type="GO" id="GO:0005344">
    <property type="term" value="F:oxygen carrier activity"/>
    <property type="evidence" value="ECO:0007669"/>
    <property type="project" value="UniProtKB-KW"/>
</dbReference>
<dbReference type="InterPro" id="IPR012312">
    <property type="entry name" value="Hemerythrin-like"/>
</dbReference>
<dbReference type="Proteomes" id="UP000324065">
    <property type="component" value="Unassembled WGS sequence"/>
</dbReference>
<dbReference type="GO" id="GO:0046872">
    <property type="term" value="F:metal ion binding"/>
    <property type="evidence" value="ECO:0007669"/>
    <property type="project" value="UniProtKB-KW"/>
</dbReference>
<sequence length="201" mass="23616">MLRLRVYARNTMVGRIALSQRRTLRQPALRAGPLPGCDRFCFLCARIQGASRYDDGSEKAMTVIEWTEEMSVGVEALDHDHQRLFSLLNQLHEVIVGGESRESLRAIVHELVRYTEYHFECEERLMRLTRYPELDAHVRTHRDIRRRIVSFEQKFQASPDEENARHLFEFLSEWLTGHILGDDMKYRPYMSRESASCSADR</sequence>
<dbReference type="NCBIfam" id="NF033749">
    <property type="entry name" value="bact_hemeryth"/>
    <property type="match status" value="1"/>
</dbReference>
<dbReference type="SUPFAM" id="SSF47188">
    <property type="entry name" value="Hemerythrin-like"/>
    <property type="match status" value="1"/>
</dbReference>
<keyword evidence="2" id="KW-0813">Transport</keyword>
<accession>A0A5M6I9T7</accession>
<evidence type="ECO:0000256" key="4">
    <source>
        <dbReference type="ARBA" id="ARBA00023004"/>
    </source>
</evidence>
<dbReference type="PANTHER" id="PTHR37164">
    <property type="entry name" value="BACTERIOHEMERYTHRIN"/>
    <property type="match status" value="1"/>
</dbReference>
<dbReference type="EMBL" id="VWPJ01000012">
    <property type="protein sequence ID" value="KAA5605046.1"/>
    <property type="molecule type" value="Genomic_DNA"/>
</dbReference>
<evidence type="ECO:0000256" key="2">
    <source>
        <dbReference type="ARBA" id="ARBA00022621"/>
    </source>
</evidence>
<dbReference type="Pfam" id="PF01814">
    <property type="entry name" value="Hemerythrin"/>
    <property type="match status" value="1"/>
</dbReference>
<dbReference type="InterPro" id="IPR012827">
    <property type="entry name" value="Hemerythrin_metal-bd"/>
</dbReference>
<dbReference type="AlphaFoldDB" id="A0A5M6I9T7"/>
<dbReference type="PROSITE" id="PS00550">
    <property type="entry name" value="HEMERYTHRINS"/>
    <property type="match status" value="1"/>
</dbReference>
<protein>
    <submittedName>
        <fullName evidence="6">Bacteriohemerythrin</fullName>
    </submittedName>
</protein>
<keyword evidence="3" id="KW-0479">Metal-binding</keyword>
<keyword evidence="2" id="KW-0561">Oxygen transport</keyword>
<evidence type="ECO:0000256" key="3">
    <source>
        <dbReference type="ARBA" id="ARBA00022723"/>
    </source>
</evidence>
<dbReference type="CDD" id="cd12107">
    <property type="entry name" value="Hemerythrin"/>
    <property type="match status" value="1"/>
</dbReference>
<dbReference type="InterPro" id="IPR016131">
    <property type="entry name" value="Haemerythrin_Fe_BS"/>
</dbReference>
<keyword evidence="7" id="KW-1185">Reference proteome</keyword>
<evidence type="ECO:0000313" key="7">
    <source>
        <dbReference type="Proteomes" id="UP000324065"/>
    </source>
</evidence>